<evidence type="ECO:0000256" key="13">
    <source>
        <dbReference type="ARBA" id="ARBA00023303"/>
    </source>
</evidence>
<feature type="transmembrane region" description="Helical" evidence="16">
    <location>
        <begin position="655"/>
        <end position="674"/>
    </location>
</feature>
<dbReference type="GO" id="GO:0098703">
    <property type="term" value="P:calcium ion import across plasma membrane"/>
    <property type="evidence" value="ECO:0007669"/>
    <property type="project" value="TreeGrafter"/>
</dbReference>
<dbReference type="InterPro" id="IPR024862">
    <property type="entry name" value="TRPV"/>
</dbReference>
<keyword evidence="12 16" id="KW-0472">Membrane</keyword>
<proteinExistence type="predicted"/>
<comment type="subcellular location">
    <subcellularLocation>
        <location evidence="1">Cell membrane</location>
        <topology evidence="1">Multi-pass membrane protein</topology>
    </subcellularLocation>
</comment>
<dbReference type="SMART" id="SM00248">
    <property type="entry name" value="ANK"/>
    <property type="match status" value="4"/>
</dbReference>
<keyword evidence="5" id="KW-0107">Calcium channel</keyword>
<dbReference type="InterPro" id="IPR008347">
    <property type="entry name" value="TrpV1-4"/>
</dbReference>
<evidence type="ECO:0000256" key="15">
    <source>
        <dbReference type="PROSITE-ProRule" id="PRU00023"/>
    </source>
</evidence>
<feature type="transmembrane region" description="Helical" evidence="16">
    <location>
        <begin position="586"/>
        <end position="604"/>
    </location>
</feature>
<dbReference type="InterPro" id="IPR005821">
    <property type="entry name" value="Ion_trans_dom"/>
</dbReference>
<dbReference type="PROSITE" id="PS50297">
    <property type="entry name" value="ANK_REP_REGION"/>
    <property type="match status" value="1"/>
</dbReference>
<dbReference type="Proteomes" id="UP001174136">
    <property type="component" value="Unassembled WGS sequence"/>
</dbReference>
<feature type="transmembrane region" description="Helical" evidence="16">
    <location>
        <begin position="695"/>
        <end position="717"/>
    </location>
</feature>
<dbReference type="GO" id="GO:0005886">
    <property type="term" value="C:plasma membrane"/>
    <property type="evidence" value="ECO:0007669"/>
    <property type="project" value="UniProtKB-SubCell"/>
</dbReference>
<dbReference type="SUPFAM" id="SSF48403">
    <property type="entry name" value="Ankyrin repeat"/>
    <property type="match status" value="1"/>
</dbReference>
<dbReference type="GO" id="GO:0005262">
    <property type="term" value="F:calcium channel activity"/>
    <property type="evidence" value="ECO:0007669"/>
    <property type="project" value="UniProtKB-KW"/>
</dbReference>
<keyword evidence="11" id="KW-0406">Ion transport</keyword>
<dbReference type="Pfam" id="PF00520">
    <property type="entry name" value="Ion_trans"/>
    <property type="match status" value="1"/>
</dbReference>
<feature type="repeat" description="ANK" evidence="15">
    <location>
        <begin position="312"/>
        <end position="344"/>
    </location>
</feature>
<keyword evidence="3" id="KW-1003">Cell membrane</keyword>
<dbReference type="PROSITE" id="PS50088">
    <property type="entry name" value="ANK_REPEAT"/>
    <property type="match status" value="1"/>
</dbReference>
<keyword evidence="13" id="KW-0407">Ion channel</keyword>
<comment type="catalytic activity">
    <reaction evidence="14">
        <text>Ca(2+)(in) = Ca(2+)(out)</text>
        <dbReference type="Rhea" id="RHEA:29671"/>
        <dbReference type="ChEBI" id="CHEBI:29108"/>
    </reaction>
</comment>
<evidence type="ECO:0000256" key="5">
    <source>
        <dbReference type="ARBA" id="ARBA00022673"/>
    </source>
</evidence>
<evidence type="ECO:0000256" key="1">
    <source>
        <dbReference type="ARBA" id="ARBA00004651"/>
    </source>
</evidence>
<keyword evidence="18" id="KW-0675">Receptor</keyword>
<evidence type="ECO:0000256" key="11">
    <source>
        <dbReference type="ARBA" id="ARBA00023065"/>
    </source>
</evidence>
<reference evidence="18" key="1">
    <citation type="journal article" date="2023" name="Front. Mar. Sci.">
        <title>A new Merluccius polli reference genome to investigate the effects of global change in West African waters.</title>
        <authorList>
            <person name="Mateo J.L."/>
            <person name="Blanco-Fernandez C."/>
            <person name="Garcia-Vazquez E."/>
            <person name="Machado-Schiaffino G."/>
        </authorList>
    </citation>
    <scope>NUCLEOTIDE SEQUENCE</scope>
    <source>
        <strain evidence="18">C29</strain>
        <tissue evidence="18">Fin</tissue>
    </source>
</reference>
<evidence type="ECO:0000313" key="18">
    <source>
        <dbReference type="EMBL" id="KAK0141861.1"/>
    </source>
</evidence>
<keyword evidence="8" id="KW-0106">Calcium</keyword>
<dbReference type="PANTHER" id="PTHR10582:SF5">
    <property type="entry name" value="TRANSIENT RECEPTOR POTENTIAL CATION CHANNEL SUBFAMILY V MEMBER 2"/>
    <property type="match status" value="1"/>
</dbReference>
<dbReference type="EMBL" id="JAOPHQ010003727">
    <property type="protein sequence ID" value="KAK0141861.1"/>
    <property type="molecule type" value="Genomic_DNA"/>
</dbReference>
<dbReference type="InterPro" id="IPR002110">
    <property type="entry name" value="Ankyrin_rpt"/>
</dbReference>
<accession>A0AA47NWZ6</accession>
<feature type="transmembrane region" description="Helical" evidence="16">
    <location>
        <begin position="624"/>
        <end position="649"/>
    </location>
</feature>
<keyword evidence="7" id="KW-0677">Repeat</keyword>
<feature type="transmembrane region" description="Helical" evidence="16">
    <location>
        <begin position="760"/>
        <end position="781"/>
    </location>
</feature>
<comment type="caution">
    <text evidence="18">The sequence shown here is derived from an EMBL/GenBank/DDBJ whole genome shotgun (WGS) entry which is preliminary data.</text>
</comment>
<evidence type="ECO:0000256" key="2">
    <source>
        <dbReference type="ARBA" id="ARBA00022448"/>
    </source>
</evidence>
<dbReference type="PANTHER" id="PTHR10582">
    <property type="entry name" value="TRANSIENT RECEPTOR POTENTIAL ION CHANNEL PROTEIN"/>
    <property type="match status" value="1"/>
</dbReference>
<evidence type="ECO:0000259" key="17">
    <source>
        <dbReference type="Pfam" id="PF00520"/>
    </source>
</evidence>
<evidence type="ECO:0000256" key="3">
    <source>
        <dbReference type="ARBA" id="ARBA00022475"/>
    </source>
</evidence>
<dbReference type="InterPro" id="IPR036770">
    <property type="entry name" value="Ankyrin_rpt-contain_sf"/>
</dbReference>
<sequence length="882" mass="99850">MTLWQVSPSPHATEVASFGALRHRTRVCSPTQPESNQSDSGQISEVSTATLDTPLGPPLVGWGREWPYHGNLPVSQQHSSSPALSFTCTASLRTQHTLLCLKGVQSQSIFHGKRHFKLQNPETMSESLVDRNLLGPCLDRDMDLEHVDLENSNLMTGDSFSREPMDSSIAPMDTFLDLDLTLETSNLMTGDSFTPMVCVSRAPMDTRELPPVSMREEDTVDHGDFSRNKLFDAASKGDPGPLSGLQQHLELCGMKLTSPKYIGNNGKTALLKAVLHLKDGKNDTIQVLLDIAEKCGHLEELVNASYNDESYKGQTALHVAIERRSFDQVKLLLQKGAEVQAKANGLFFQYNSKQGFYFGELPLSLAACTNQLEVVSFLMDNEYSRANSRDYDSLGNTVLHALVLIADNTKENTDFIIRMYDEVLIRDTKLAQGADPLEAIENKQGLTPLKLAAKMGKIGLFRHMVQREFTDHETRALSRKFTDWIYGPIHSSLYDMTSIDTSEPNSVLEIIVFGSAIENRQEMLQVEPLHSLLEEKWERFASKLFLVAFLGYLVYLVIFTTVTFYRKEGQPPFPVENTTKDAFRCIGELISALGAVYFFIKALMDFKRRPPRIQSMHIDGCNEISLFCWILSCSFVQATFLLVSIVMYVCGRREYVVPQVFSLALAWINILYYSHGSRHLGMYNVMIQRIIISDIIRFLVVYVVFLIGFSAVIVALMEENPFENENQKINIIYDTALDMFKLTIGMGELKFKDNIEYIEVLYILLITYILLTYIMLFNMLIAQMSETVDKVYKDSESIWRLQGLRRLSELHRALTFLGGEHYWYQYCSLDPAHISPTHRLSESEEVGGLCDVWVMVFSSVVEWEGLDQEGDLGEKKWDLGVV</sequence>
<keyword evidence="9 16" id="KW-1133">Transmembrane helix</keyword>
<feature type="transmembrane region" description="Helical" evidence="16">
    <location>
        <begin position="544"/>
        <end position="566"/>
    </location>
</feature>
<keyword evidence="6 16" id="KW-0812">Transmembrane</keyword>
<gene>
    <name evidence="18" type="primary">Trpv1_2</name>
    <name evidence="18" type="ORF">N1851_020458</name>
</gene>
<keyword evidence="10 15" id="KW-0040">ANK repeat</keyword>
<evidence type="ECO:0000256" key="9">
    <source>
        <dbReference type="ARBA" id="ARBA00022989"/>
    </source>
</evidence>
<evidence type="ECO:0000256" key="16">
    <source>
        <dbReference type="SAM" id="Phobius"/>
    </source>
</evidence>
<evidence type="ECO:0000256" key="14">
    <source>
        <dbReference type="ARBA" id="ARBA00036634"/>
    </source>
</evidence>
<organism evidence="18 19">
    <name type="scientific">Merluccius polli</name>
    <name type="common">Benguela hake</name>
    <name type="synonym">Merluccius cadenati</name>
    <dbReference type="NCBI Taxonomy" id="89951"/>
    <lineage>
        <taxon>Eukaryota</taxon>
        <taxon>Metazoa</taxon>
        <taxon>Chordata</taxon>
        <taxon>Craniata</taxon>
        <taxon>Vertebrata</taxon>
        <taxon>Euteleostomi</taxon>
        <taxon>Actinopterygii</taxon>
        <taxon>Neopterygii</taxon>
        <taxon>Teleostei</taxon>
        <taxon>Neoteleostei</taxon>
        <taxon>Acanthomorphata</taxon>
        <taxon>Zeiogadaria</taxon>
        <taxon>Gadariae</taxon>
        <taxon>Gadiformes</taxon>
        <taxon>Gadoidei</taxon>
        <taxon>Merlucciidae</taxon>
        <taxon>Merluccius</taxon>
    </lineage>
</organism>
<keyword evidence="2" id="KW-0813">Transport</keyword>
<feature type="domain" description="Ion transport" evidence="17">
    <location>
        <begin position="552"/>
        <end position="795"/>
    </location>
</feature>
<keyword evidence="4" id="KW-0109">Calcium transport</keyword>
<dbReference type="Gene3D" id="1.25.40.20">
    <property type="entry name" value="Ankyrin repeat-containing domain"/>
    <property type="match status" value="1"/>
</dbReference>
<evidence type="ECO:0000256" key="10">
    <source>
        <dbReference type="ARBA" id="ARBA00023043"/>
    </source>
</evidence>
<evidence type="ECO:0000256" key="7">
    <source>
        <dbReference type="ARBA" id="ARBA00022737"/>
    </source>
</evidence>
<evidence type="ECO:0000256" key="8">
    <source>
        <dbReference type="ARBA" id="ARBA00022837"/>
    </source>
</evidence>
<name>A0AA47NWZ6_MERPO</name>
<protein>
    <submittedName>
        <fullName evidence="18">Transient receptor potential cation channel subfamily V member 1</fullName>
    </submittedName>
</protein>
<dbReference type="Pfam" id="PF12796">
    <property type="entry name" value="Ank_2"/>
    <property type="match status" value="1"/>
</dbReference>
<evidence type="ECO:0000256" key="6">
    <source>
        <dbReference type="ARBA" id="ARBA00022692"/>
    </source>
</evidence>
<evidence type="ECO:0000313" key="19">
    <source>
        <dbReference type="Proteomes" id="UP001174136"/>
    </source>
</evidence>
<dbReference type="AlphaFoldDB" id="A0AA47NWZ6"/>
<evidence type="ECO:0000256" key="4">
    <source>
        <dbReference type="ARBA" id="ARBA00022568"/>
    </source>
</evidence>
<evidence type="ECO:0000256" key="12">
    <source>
        <dbReference type="ARBA" id="ARBA00023136"/>
    </source>
</evidence>
<dbReference type="PRINTS" id="PR01768">
    <property type="entry name" value="TRPVRECEPTOR"/>
</dbReference>
<keyword evidence="19" id="KW-1185">Reference proteome</keyword>